<dbReference type="InterPro" id="IPR016036">
    <property type="entry name" value="Malonyl_transacylase_ACP-bd"/>
</dbReference>
<comment type="caution">
    <text evidence="3">The sequence shown here is derived from an EMBL/GenBank/DDBJ whole genome shotgun (WGS) entry which is preliminary data.</text>
</comment>
<accession>A0A9D2HKC6</accession>
<feature type="compositionally biased region" description="Low complexity" evidence="1">
    <location>
        <begin position="643"/>
        <end position="652"/>
    </location>
</feature>
<keyword evidence="3" id="KW-0012">Acyltransferase</keyword>
<dbReference type="Proteomes" id="UP000823821">
    <property type="component" value="Unassembled WGS sequence"/>
</dbReference>
<dbReference type="InterPro" id="IPR050858">
    <property type="entry name" value="Mal-CoA-ACP_Trans/PKS_FabD"/>
</dbReference>
<protein>
    <submittedName>
        <fullName evidence="3">Acyltransferase domain-containing protein</fullName>
    </submittedName>
</protein>
<dbReference type="Gene3D" id="3.40.366.10">
    <property type="entry name" value="Malonyl-Coenzyme A Acyl Carrier Protein, domain 2"/>
    <property type="match status" value="1"/>
</dbReference>
<evidence type="ECO:0000313" key="4">
    <source>
        <dbReference type="Proteomes" id="UP000823821"/>
    </source>
</evidence>
<feature type="region of interest" description="Disordered" evidence="1">
    <location>
        <begin position="638"/>
        <end position="662"/>
    </location>
</feature>
<evidence type="ECO:0000256" key="1">
    <source>
        <dbReference type="SAM" id="MobiDB-lite"/>
    </source>
</evidence>
<proteinExistence type="predicted"/>
<dbReference type="Pfam" id="PF00698">
    <property type="entry name" value="Acyl_transf_1"/>
    <property type="match status" value="1"/>
</dbReference>
<dbReference type="InterPro" id="IPR014043">
    <property type="entry name" value="Acyl_transferase_dom"/>
</dbReference>
<sequence>MNEYRILPVPLACTAAYVLPRDAAEWPLVLTDLIAEAGALRQHPARGEIWWCDAAAREPGTGARLLAALTAACEAAGLPAPQEHPLDAGRRTGEALCELARRMDNGAAACAVVLLAGASGQELWLVGPGPDERRARKLAAVQPLTADGLMCAELDEDGQDWRLGAACADWRQALLAVGKAPFSPQEAVREAAARELAQRGVWLGRGEAAPLAAMCCGQGSVWPGMGRELYDQFPAARAAMDRLAACADWDVLALLDEKDEERIGLTRWQQPYLFLLEYAQWSHLRALGLRPALVCGHSLGELIALCLAGVYDPETAWYILDTRARHMAELEARATRETGMMAVHAEAGLIEEARRLWPALYVSNYNTPRQYIVSGPRDMLMEARKHFRKQRLPAIMLNVSLAFHHPGMRVLRDMSLRRLNALPMQAPRLPLLSCVTTGFYPAAQREICDYIADLDENAVRWVECVRHMWNRDGIRHFVELGPQDTLCGLVADIEPQALCLSAARKGREADGLRRTCAALYALGHLDAATLAAHAARADASPAPAVASAPVTAPGEGNAPLGPLARRVMRLLEEAAGLSPDSVTPQWDLRHDLALRSSRFPLLVQQLEGVLGRGVAYEDLMGVYTVGDLLAALGLSAPTPAKDASAGEAETASGGRGGDALDRPPFVRYAATAGGTPAPAPWDPEGHGPGLRAGGVVVAWSRDGLRLARLLEGVAALGQGLIVPAACRAACARLERLGCVVRCPQDAASGALGAAADMSPESDAEAALAGFFRAALILAEAEGLPLSGCLLEVGERDGGAETAIVEAELCRPCLPQPGWRWLVRDIRPEAAEAFVRGGTGREDGAAGAATGWRQLGILQDGLSPLAREWGDMLAREICLCREERLLWARAGALRSLLPLPAQDARLQAQPWRERPENFPGLYAPASLSRPISGRDFPLCGEFSRYARPWLAQCGGQPGALLPELPLSESLRLLLDGARLYFPWLTPNGLCDVRCGAPLPLPPGVTREVRLDVRAQDWLQQDAVTTRMCRCRMDVRELAANGRHTDRWQPLVAGMALLGREAAGLPPLWESGGRTGDAQPGGTAELTAFYEGRRVGPSSRLLAACLPDGAAFAPGGDGRQPGRTLRFALHGASGIAPEDVSGYTLFLRLVDAVEQGAWWTQESLFDGDAAAWRLTGVGFIRFGQADARRAAVLELRCGWRTDRLRRFDAQVCDADGRPLVTLNQMEFEPDMTETAPAEAQAAGEGSAARELACASAAQEQGARA</sequence>
<feature type="domain" description="Malonyl-CoA:ACP transacylase (MAT)" evidence="2">
    <location>
        <begin position="214"/>
        <end position="507"/>
    </location>
</feature>
<name>A0A9D2HKC6_9BACT</name>
<dbReference type="PANTHER" id="PTHR42681">
    <property type="entry name" value="MALONYL-COA-ACYL CARRIER PROTEIN TRANSACYLASE, MITOCHONDRIAL"/>
    <property type="match status" value="1"/>
</dbReference>
<dbReference type="InterPro" id="IPR036736">
    <property type="entry name" value="ACP-like_sf"/>
</dbReference>
<dbReference type="SMART" id="SM00827">
    <property type="entry name" value="PKS_AT"/>
    <property type="match status" value="1"/>
</dbReference>
<evidence type="ECO:0000313" key="3">
    <source>
        <dbReference type="EMBL" id="HJA78530.1"/>
    </source>
</evidence>
<keyword evidence="3" id="KW-0808">Transferase</keyword>
<dbReference type="SUPFAM" id="SSF55048">
    <property type="entry name" value="Probable ACP-binding domain of malonyl-CoA ACP transacylase"/>
    <property type="match status" value="1"/>
</dbReference>
<gene>
    <name evidence="3" type="ORF">H9784_03010</name>
</gene>
<dbReference type="GO" id="GO:0005829">
    <property type="term" value="C:cytosol"/>
    <property type="evidence" value="ECO:0007669"/>
    <property type="project" value="TreeGrafter"/>
</dbReference>
<organism evidence="3 4">
    <name type="scientific">Candidatus Desulfovibrio intestinavium</name>
    <dbReference type="NCBI Taxonomy" id="2838534"/>
    <lineage>
        <taxon>Bacteria</taxon>
        <taxon>Pseudomonadati</taxon>
        <taxon>Thermodesulfobacteriota</taxon>
        <taxon>Desulfovibrionia</taxon>
        <taxon>Desulfovibrionales</taxon>
        <taxon>Desulfovibrionaceae</taxon>
        <taxon>Desulfovibrio</taxon>
    </lineage>
</organism>
<dbReference type="SUPFAM" id="SSF47336">
    <property type="entry name" value="ACP-like"/>
    <property type="match status" value="1"/>
</dbReference>
<dbReference type="PANTHER" id="PTHR42681:SF6">
    <property type="entry name" value="BLL0263 PROTEIN"/>
    <property type="match status" value="1"/>
</dbReference>
<evidence type="ECO:0000259" key="2">
    <source>
        <dbReference type="SMART" id="SM00827"/>
    </source>
</evidence>
<reference evidence="3" key="1">
    <citation type="journal article" date="2021" name="PeerJ">
        <title>Extensive microbial diversity within the chicken gut microbiome revealed by metagenomics and culture.</title>
        <authorList>
            <person name="Gilroy R."/>
            <person name="Ravi A."/>
            <person name="Getino M."/>
            <person name="Pursley I."/>
            <person name="Horton D.L."/>
            <person name="Alikhan N.F."/>
            <person name="Baker D."/>
            <person name="Gharbi K."/>
            <person name="Hall N."/>
            <person name="Watson M."/>
            <person name="Adriaenssens E.M."/>
            <person name="Foster-Nyarko E."/>
            <person name="Jarju S."/>
            <person name="Secka A."/>
            <person name="Antonio M."/>
            <person name="Oren A."/>
            <person name="Chaudhuri R.R."/>
            <person name="La Ragione R."/>
            <person name="Hildebrand F."/>
            <person name="Pallen M.J."/>
        </authorList>
    </citation>
    <scope>NUCLEOTIDE SEQUENCE</scope>
    <source>
        <strain evidence="3">5032</strain>
    </source>
</reference>
<reference evidence="3" key="2">
    <citation type="submission" date="2021-04" db="EMBL/GenBank/DDBJ databases">
        <authorList>
            <person name="Gilroy R."/>
        </authorList>
    </citation>
    <scope>NUCLEOTIDE SEQUENCE</scope>
    <source>
        <strain evidence="3">5032</strain>
    </source>
</reference>
<dbReference type="GO" id="GO:0004314">
    <property type="term" value="F:[acyl-carrier-protein] S-malonyltransferase activity"/>
    <property type="evidence" value="ECO:0007669"/>
    <property type="project" value="TreeGrafter"/>
</dbReference>
<dbReference type="AlphaFoldDB" id="A0A9D2HKC6"/>
<dbReference type="SUPFAM" id="SSF52151">
    <property type="entry name" value="FabD/lysophospholipase-like"/>
    <property type="match status" value="1"/>
</dbReference>
<dbReference type="EMBL" id="DWZD01000019">
    <property type="protein sequence ID" value="HJA78530.1"/>
    <property type="molecule type" value="Genomic_DNA"/>
</dbReference>
<dbReference type="InterPro" id="IPR016035">
    <property type="entry name" value="Acyl_Trfase/lysoPLipase"/>
</dbReference>
<dbReference type="GO" id="GO:0006633">
    <property type="term" value="P:fatty acid biosynthetic process"/>
    <property type="evidence" value="ECO:0007669"/>
    <property type="project" value="TreeGrafter"/>
</dbReference>
<dbReference type="InterPro" id="IPR001227">
    <property type="entry name" value="Ac_transferase_dom_sf"/>
</dbReference>
<dbReference type="Gene3D" id="3.30.70.250">
    <property type="entry name" value="Malonyl-CoA ACP transacylase, ACP-binding"/>
    <property type="match status" value="1"/>
</dbReference>